<comment type="caution">
    <text evidence="2">The sequence shown here is derived from an EMBL/GenBank/DDBJ whole genome shotgun (WGS) entry which is preliminary data.</text>
</comment>
<dbReference type="EMBL" id="JAGIKX010000001">
    <property type="protein sequence ID" value="MBP2256297.1"/>
    <property type="molecule type" value="Genomic_DNA"/>
</dbReference>
<evidence type="ECO:0000313" key="2">
    <source>
        <dbReference type="EMBL" id="MBP2256297.1"/>
    </source>
</evidence>
<dbReference type="Proteomes" id="UP001519294">
    <property type="component" value="Unassembled WGS sequence"/>
</dbReference>
<organism evidence="2 3">
    <name type="scientific">Virgibacillus alimentarius</name>
    <dbReference type="NCBI Taxonomy" id="698769"/>
    <lineage>
        <taxon>Bacteria</taxon>
        <taxon>Bacillati</taxon>
        <taxon>Bacillota</taxon>
        <taxon>Bacilli</taxon>
        <taxon>Bacillales</taxon>
        <taxon>Bacillaceae</taxon>
        <taxon>Virgibacillus</taxon>
    </lineage>
</organism>
<dbReference type="InterPro" id="IPR035903">
    <property type="entry name" value="HesB-like_dom_sf"/>
</dbReference>
<evidence type="ECO:0000313" key="3">
    <source>
        <dbReference type="Proteomes" id="UP001519294"/>
    </source>
</evidence>
<proteinExistence type="inferred from homology"/>
<evidence type="ECO:0000256" key="1">
    <source>
        <dbReference type="ARBA" id="ARBA00006718"/>
    </source>
</evidence>
<dbReference type="SUPFAM" id="SSF89360">
    <property type="entry name" value="HesB-like domain"/>
    <property type="match status" value="1"/>
</dbReference>
<dbReference type="PIRSF" id="PIRSF034852">
    <property type="entry name" value="UCP034852"/>
    <property type="match status" value="1"/>
</dbReference>
<protein>
    <submittedName>
        <fullName evidence="2">Uncharacterized protein YneR</fullName>
    </submittedName>
</protein>
<comment type="similarity">
    <text evidence="1">Belongs to the HesB/IscA family.</text>
</comment>
<dbReference type="RefSeq" id="WP_226370546.1">
    <property type="nucleotide sequence ID" value="NZ_JAGIKX010000001.1"/>
</dbReference>
<accession>A0ABS4S7A5</accession>
<sequence length="95" mass="10911">MKLHVSEEAATWYKNELDIEESAQIRFYVRYGGVGGNIPGFSLALKHDIPNEADALTKKEDITFFIESKDEWYFEGKDLNITLNKDTGEPEFTYA</sequence>
<keyword evidence="3" id="KW-1185">Reference proteome</keyword>
<gene>
    <name evidence="2" type="ORF">J2Z81_000229</name>
</gene>
<reference evidence="2 3" key="1">
    <citation type="submission" date="2021-03" db="EMBL/GenBank/DDBJ databases">
        <title>Genomic Encyclopedia of Type Strains, Phase IV (KMG-IV): sequencing the most valuable type-strain genomes for metagenomic binning, comparative biology and taxonomic classification.</title>
        <authorList>
            <person name="Goeker M."/>
        </authorList>
    </citation>
    <scope>NUCLEOTIDE SEQUENCE [LARGE SCALE GENOMIC DNA]</scope>
    <source>
        <strain evidence="2 3">DSM 25790</strain>
    </source>
</reference>
<name>A0ABS4S7A5_9BACI</name>
<dbReference type="InterPro" id="IPR008326">
    <property type="entry name" value="PdhI-like"/>
</dbReference>